<evidence type="ECO:0000256" key="12">
    <source>
        <dbReference type="ARBA" id="ARBA00023239"/>
    </source>
</evidence>
<dbReference type="CDD" id="cd03145">
    <property type="entry name" value="GAT1_cyanophycinase"/>
    <property type="match status" value="1"/>
</dbReference>
<dbReference type="GO" id="GO:0003855">
    <property type="term" value="F:3-dehydroquinate dehydratase activity"/>
    <property type="evidence" value="ECO:0007669"/>
    <property type="project" value="UniProtKB-EC"/>
</dbReference>
<keyword evidence="12" id="KW-0456">Lyase</keyword>
<comment type="subunit">
    <text evidence="7">Homododecamer.</text>
</comment>
<dbReference type="AlphaFoldDB" id="A0A0C1Y5R7"/>
<gene>
    <name evidence="14" type="ORF">QQ91_010750</name>
</gene>
<sequence length="277" mass="29660">MTTPTRYPIMAIGGAEDKVGKLTILTAFFESAGGQQATIGIVPCASQEPSVVGARYYKIFTELGAQNVQVLDIRSPRECDENRWLELLDGCTGVFLSGGDQVRLFDFINNSTFMAAIMRRLHLGTLVVAGTSAGAAVMGEKMISGGSSGESPNRSLVDLMDGLGIIPELLVDQHFHNRNRMARLLSAIAAYPDKLGIGIDEDTCAAFRGDGTFEVIGKGAVTIIDPGGLTHTNHRLSDVTSPLSLHDLQVHVLSAGDRYNYKSRSICASVIEMTPSL</sequence>
<dbReference type="SUPFAM" id="SSF52317">
    <property type="entry name" value="Class I glutamine amidotransferase-like"/>
    <property type="match status" value="1"/>
</dbReference>
<proteinExistence type="inferred from homology"/>
<comment type="function">
    <text evidence="3 13">Exopeptidase that catalyzes the hydrolytic cleavage of multi-L-arginyl-poly-L-aspartic acid (cyanophycin; a water-insoluble reserve polymer) into aspartate-arginine dipeptides.</text>
</comment>
<evidence type="ECO:0000256" key="3">
    <source>
        <dbReference type="ARBA" id="ARBA00002039"/>
    </source>
</evidence>
<comment type="similarity">
    <text evidence="5 13">Belongs to the peptidase S51 family.</text>
</comment>
<dbReference type="GO" id="GO:0004180">
    <property type="term" value="F:carboxypeptidase activity"/>
    <property type="evidence" value="ECO:0007669"/>
    <property type="project" value="UniProtKB-KW"/>
</dbReference>
<comment type="similarity">
    <text evidence="6">Belongs to the type-II 3-dehydroquinase family.</text>
</comment>
<dbReference type="InterPro" id="IPR011811">
    <property type="entry name" value="Peptidase_S51_cyanophycinase"/>
</dbReference>
<dbReference type="PANTHER" id="PTHR36175:SF1">
    <property type="entry name" value="CYANOPHYCINASE"/>
    <property type="match status" value="1"/>
</dbReference>
<evidence type="ECO:0000256" key="4">
    <source>
        <dbReference type="ARBA" id="ARBA00004902"/>
    </source>
</evidence>
<dbReference type="GO" id="GO:0009423">
    <property type="term" value="P:chorismate biosynthetic process"/>
    <property type="evidence" value="ECO:0007669"/>
    <property type="project" value="UniProtKB-UniPathway"/>
</dbReference>
<dbReference type="InterPro" id="IPR029062">
    <property type="entry name" value="Class_I_gatase-like"/>
</dbReference>
<dbReference type="GO" id="GO:0008241">
    <property type="term" value="F:peptidyl-dipeptidase activity"/>
    <property type="evidence" value="ECO:0007669"/>
    <property type="project" value="UniProtKB-EC"/>
</dbReference>
<evidence type="ECO:0000313" key="14">
    <source>
        <dbReference type="EMBL" id="NEV67596.1"/>
    </source>
</evidence>
<keyword evidence="14" id="KW-0121">Carboxypeptidase</keyword>
<evidence type="ECO:0000256" key="6">
    <source>
        <dbReference type="ARBA" id="ARBA00011037"/>
    </source>
</evidence>
<dbReference type="Gene3D" id="3.40.50.880">
    <property type="match status" value="1"/>
</dbReference>
<evidence type="ECO:0000256" key="1">
    <source>
        <dbReference type="ARBA" id="ARBA00001092"/>
    </source>
</evidence>
<dbReference type="GO" id="GO:0006508">
    <property type="term" value="P:proteolysis"/>
    <property type="evidence" value="ECO:0007669"/>
    <property type="project" value="UniProtKB-KW"/>
</dbReference>
<evidence type="ECO:0000256" key="8">
    <source>
        <dbReference type="ARBA" id="ARBA00015719"/>
    </source>
</evidence>
<dbReference type="EMBL" id="JTHE02000003">
    <property type="protein sequence ID" value="NEV67596.1"/>
    <property type="molecule type" value="Genomic_DNA"/>
</dbReference>
<organism evidence="14">
    <name type="scientific">Lyngbya confervoides BDU141951</name>
    <dbReference type="NCBI Taxonomy" id="1574623"/>
    <lineage>
        <taxon>Bacteria</taxon>
        <taxon>Bacillati</taxon>
        <taxon>Cyanobacteriota</taxon>
        <taxon>Cyanophyceae</taxon>
        <taxon>Oscillatoriophycideae</taxon>
        <taxon>Oscillatoriales</taxon>
        <taxon>Microcoleaceae</taxon>
        <taxon>Lyngbya</taxon>
    </lineage>
</organism>
<dbReference type="EC" id="3.4.15.6" evidence="13"/>
<comment type="caution">
    <text evidence="14">The sequence shown here is derived from an EMBL/GenBank/DDBJ whole genome shotgun (WGS) entry which is preliminary data.</text>
</comment>
<dbReference type="PANTHER" id="PTHR36175">
    <property type="entry name" value="CYANOPHYCINASE"/>
    <property type="match status" value="1"/>
</dbReference>
<keyword evidence="11 13" id="KW-0720">Serine protease</keyword>
<comment type="catalytic activity">
    <reaction evidence="1 13">
        <text>[L-4-(L-arginin-2-N-yl)aspartate](n) + H2O = [L-4-(L-arginin-2-N-yl)aspartate](n-1) + L-4-(L-arginin-2-N-yl)aspartate</text>
        <dbReference type="Rhea" id="RHEA:12845"/>
        <dbReference type="Rhea" id="RHEA-COMP:13728"/>
        <dbReference type="Rhea" id="RHEA-COMP:13734"/>
        <dbReference type="ChEBI" id="CHEBI:15377"/>
        <dbReference type="ChEBI" id="CHEBI:137986"/>
        <dbReference type="ChEBI" id="CHEBI:137991"/>
        <dbReference type="EC" id="3.4.15.6"/>
    </reaction>
</comment>
<dbReference type="GO" id="GO:0008236">
    <property type="term" value="F:serine-type peptidase activity"/>
    <property type="evidence" value="ECO:0007669"/>
    <property type="project" value="UniProtKB-KW"/>
</dbReference>
<dbReference type="NCBIfam" id="TIGR02069">
    <property type="entry name" value="cyanophycinase"/>
    <property type="match status" value="1"/>
</dbReference>
<evidence type="ECO:0000256" key="5">
    <source>
        <dbReference type="ARBA" id="ARBA00006534"/>
    </source>
</evidence>
<comment type="pathway">
    <text evidence="4">Metabolic intermediate biosynthesis; chorismate biosynthesis; chorismate from D-erythrose 4-phosphate and phosphoenolpyruvate: step 3/7.</text>
</comment>
<dbReference type="SUPFAM" id="SSF52304">
    <property type="entry name" value="Type II 3-dehydroquinate dehydratase"/>
    <property type="match status" value="1"/>
</dbReference>
<evidence type="ECO:0000256" key="11">
    <source>
        <dbReference type="ARBA" id="ARBA00022825"/>
    </source>
</evidence>
<name>A0A0C1Y5R7_9CYAN</name>
<evidence type="ECO:0000256" key="7">
    <source>
        <dbReference type="ARBA" id="ARBA00011193"/>
    </source>
</evidence>
<keyword evidence="9 13" id="KW-0645">Protease</keyword>
<accession>A0A0C1Y5R7</accession>
<evidence type="ECO:0000256" key="9">
    <source>
        <dbReference type="ARBA" id="ARBA00022670"/>
    </source>
</evidence>
<comment type="catalytic activity">
    <reaction evidence="2">
        <text>3-dehydroquinate = 3-dehydroshikimate + H2O</text>
        <dbReference type="Rhea" id="RHEA:21096"/>
        <dbReference type="ChEBI" id="CHEBI:15377"/>
        <dbReference type="ChEBI" id="CHEBI:16630"/>
        <dbReference type="ChEBI" id="CHEBI:32364"/>
        <dbReference type="EC" id="4.2.1.10"/>
    </reaction>
</comment>
<evidence type="ECO:0000256" key="13">
    <source>
        <dbReference type="PIRNR" id="PIRNR032067"/>
    </source>
</evidence>
<reference evidence="14" key="1">
    <citation type="submission" date="2014-11" db="EMBL/GenBank/DDBJ databases">
        <authorList>
            <person name="Malar M.C."/>
            <person name="Sen D."/>
            <person name="Tripathy S."/>
        </authorList>
    </citation>
    <scope>NUCLEOTIDE SEQUENCE</scope>
    <source>
        <strain evidence="14">BDU141951</strain>
    </source>
</reference>
<dbReference type="InterPro" id="IPR036441">
    <property type="entry name" value="DHquinase_II_sf"/>
</dbReference>
<evidence type="ECO:0000256" key="2">
    <source>
        <dbReference type="ARBA" id="ARBA00001864"/>
    </source>
</evidence>
<dbReference type="PIRSF" id="PIRSF032067">
    <property type="entry name" value="Cyanophycinase"/>
    <property type="match status" value="1"/>
</dbReference>
<protein>
    <recommendedName>
        <fullName evidence="8 13">Cyanophycinase</fullName>
        <ecNumber evidence="13">3.4.15.6</ecNumber>
    </recommendedName>
</protein>
<reference evidence="14" key="2">
    <citation type="journal article" date="2015" name="Genome Announc.">
        <title>Draft Genome Sequence of Filamentous Marine Cyanobacterium Lyngbya confervoides Strain BDU141951.</title>
        <authorList>
            <person name="Chandrababunaidu M.M."/>
            <person name="Sen D."/>
            <person name="Tripathy S."/>
        </authorList>
    </citation>
    <scope>NUCLEOTIDE SEQUENCE</scope>
    <source>
        <strain evidence="14">BDU141951</strain>
    </source>
</reference>
<dbReference type="UniPathway" id="UPA00053">
    <property type="reaction ID" value="UER00086"/>
</dbReference>
<evidence type="ECO:0000256" key="10">
    <source>
        <dbReference type="ARBA" id="ARBA00022801"/>
    </source>
</evidence>
<reference evidence="14" key="3">
    <citation type="submission" date="2020-02" db="EMBL/GenBank/DDBJ databases">
        <authorList>
            <person name="Sarangi A.N."/>
            <person name="Ghosh S."/>
            <person name="Mukherjee M."/>
            <person name="Tripathy S."/>
        </authorList>
    </citation>
    <scope>NUCLEOTIDE SEQUENCE</scope>
    <source>
        <strain evidence="14">BDU141951</strain>
    </source>
</reference>
<keyword evidence="10 13" id="KW-0378">Hydrolase</keyword>
<dbReference type="InterPro" id="IPR005320">
    <property type="entry name" value="Peptidase_S51"/>
</dbReference>
<dbReference type="Pfam" id="PF03575">
    <property type="entry name" value="Peptidase_S51"/>
    <property type="match status" value="1"/>
</dbReference>